<evidence type="ECO:0000259" key="1">
    <source>
        <dbReference type="Pfam" id="PF07589"/>
    </source>
</evidence>
<feature type="domain" description="Ice-binding protein C-terminal" evidence="1">
    <location>
        <begin position="106"/>
        <end position="130"/>
    </location>
</feature>
<gene>
    <name evidence="2" type="ORF">EUV02_06575</name>
</gene>
<dbReference type="Proteomes" id="UP000297737">
    <property type="component" value="Unassembled WGS sequence"/>
</dbReference>
<accession>A0A4Y9EPX2</accession>
<sequence>MEDRATTWTGQPNTHDGSVLVVGLDGSVSRAAEIVRAASPVGAIDTLPGLGDWETSGILDVSALFGYAKRGSLFLGNVQAHGLNGTGFPAATLAEGGQMFFLSNAAVPEPASWALMIAGFGLVGTTLRRRQLKSVTA</sequence>
<evidence type="ECO:0000313" key="3">
    <source>
        <dbReference type="Proteomes" id="UP000297737"/>
    </source>
</evidence>
<evidence type="ECO:0000313" key="2">
    <source>
        <dbReference type="EMBL" id="TFU03831.1"/>
    </source>
</evidence>
<dbReference type="AlphaFoldDB" id="A0A4Y9EPX2"/>
<comment type="caution">
    <text evidence="2">The sequence shown here is derived from an EMBL/GenBank/DDBJ whole genome shotgun (WGS) entry which is preliminary data.</text>
</comment>
<proteinExistence type="predicted"/>
<reference evidence="2 3" key="1">
    <citation type="submission" date="2019-02" db="EMBL/GenBank/DDBJ databases">
        <title>Polymorphobacter sp. isolated from the lake at the Tibet of China.</title>
        <authorList>
            <person name="Li A."/>
        </authorList>
    </citation>
    <scope>NUCLEOTIDE SEQUENCE [LARGE SCALE GENOMIC DNA]</scope>
    <source>
        <strain evidence="2 3">DJ1R-1</strain>
    </source>
</reference>
<protein>
    <submittedName>
        <fullName evidence="2">PEP-CTERM sorting domain-containing protein</fullName>
    </submittedName>
</protein>
<dbReference type="EMBL" id="SIHO01000002">
    <property type="protein sequence ID" value="TFU03831.1"/>
    <property type="molecule type" value="Genomic_DNA"/>
</dbReference>
<dbReference type="NCBIfam" id="NF035944">
    <property type="entry name" value="PEPxxWA-CTERM"/>
    <property type="match status" value="1"/>
</dbReference>
<keyword evidence="3" id="KW-1185">Reference proteome</keyword>
<dbReference type="InterPro" id="IPR013424">
    <property type="entry name" value="Ice-binding_C"/>
</dbReference>
<dbReference type="Pfam" id="PF07589">
    <property type="entry name" value="PEP-CTERM"/>
    <property type="match status" value="1"/>
</dbReference>
<dbReference type="NCBIfam" id="TIGR02595">
    <property type="entry name" value="PEP_CTERM"/>
    <property type="match status" value="1"/>
</dbReference>
<organism evidence="2 3">
    <name type="scientific">Glacieibacterium arshaanense</name>
    <dbReference type="NCBI Taxonomy" id="2511025"/>
    <lineage>
        <taxon>Bacteria</taxon>
        <taxon>Pseudomonadati</taxon>
        <taxon>Pseudomonadota</taxon>
        <taxon>Alphaproteobacteria</taxon>
        <taxon>Sphingomonadales</taxon>
        <taxon>Sphingosinicellaceae</taxon>
        <taxon>Glacieibacterium</taxon>
    </lineage>
</organism>
<dbReference type="OrthoDB" id="7553852at2"/>
<name>A0A4Y9EPX2_9SPHN</name>